<accession>A0A0U1NYL8</accession>
<dbReference type="Gene3D" id="2.10.109.10">
    <property type="entry name" value="Umud Fragment, subunit A"/>
    <property type="match status" value="1"/>
</dbReference>
<evidence type="ECO:0000256" key="6">
    <source>
        <dbReference type="SAM" id="Phobius"/>
    </source>
</evidence>
<reference evidence="8" key="1">
    <citation type="submission" date="2015-05" db="EMBL/GenBank/DDBJ databases">
        <authorList>
            <person name="Urmite Genomes"/>
        </authorList>
    </citation>
    <scope>NUCLEOTIDE SEQUENCE [LARGE SCALE GENOMIC DNA]</scope>
    <source>
        <strain evidence="8">LF1</strain>
    </source>
</reference>
<proteinExistence type="predicted"/>
<sequence>MKKTLKIISNMITIIVILNLIFMTLLVIYLKASKGEAQIFGYQLKTVFSGSMEPTFLTGSVIAIKQLKADERGTLKKGDVITFQTSKKLLVTHRIVGVTSKENNVQYETKGDHNKTADTDLVPSQNVVGQYSGFTIPYIGYILDFAQSKKGTSLLLIVSGILLLGFAIFTFFQVMRELEKKTKSIETNENTI</sequence>
<dbReference type="InterPro" id="IPR036286">
    <property type="entry name" value="LexA/Signal_pep-like_sf"/>
</dbReference>
<dbReference type="InterPro" id="IPR001733">
    <property type="entry name" value="Peptidase_S26B"/>
</dbReference>
<evidence type="ECO:0000256" key="1">
    <source>
        <dbReference type="ARBA" id="ARBA00004370"/>
    </source>
</evidence>
<dbReference type="GO" id="GO:0006465">
    <property type="term" value="P:signal peptide processing"/>
    <property type="evidence" value="ECO:0007669"/>
    <property type="project" value="UniProtKB-UniRule"/>
</dbReference>
<evidence type="ECO:0000256" key="3">
    <source>
        <dbReference type="ARBA" id="ARBA00022989"/>
    </source>
</evidence>
<dbReference type="GO" id="GO:0016020">
    <property type="term" value="C:membrane"/>
    <property type="evidence" value="ECO:0007669"/>
    <property type="project" value="UniProtKB-SubCell"/>
</dbReference>
<dbReference type="PRINTS" id="PR00728">
    <property type="entry name" value="SIGNALPTASE"/>
</dbReference>
<dbReference type="SUPFAM" id="SSF51306">
    <property type="entry name" value="LexA/Signal peptidase"/>
    <property type="match status" value="1"/>
</dbReference>
<dbReference type="NCBIfam" id="NF046067">
    <property type="entry name" value="SigPepSipWBacil"/>
    <property type="match status" value="1"/>
</dbReference>
<evidence type="ECO:0000313" key="7">
    <source>
        <dbReference type="EMBL" id="CRK83067.1"/>
    </source>
</evidence>
<dbReference type="AlphaFoldDB" id="A0A0U1NYL8"/>
<protein>
    <recommendedName>
        <fullName evidence="5">Signal peptidase I</fullName>
        <ecNumber evidence="5">3.4.21.89</ecNumber>
    </recommendedName>
</protein>
<name>A0A0U1NYL8_9BACI</name>
<dbReference type="EC" id="3.4.21.89" evidence="5"/>
<evidence type="ECO:0000256" key="2">
    <source>
        <dbReference type="ARBA" id="ARBA00022692"/>
    </source>
</evidence>
<dbReference type="NCBIfam" id="TIGR02228">
    <property type="entry name" value="sigpep_I_arch"/>
    <property type="match status" value="1"/>
</dbReference>
<organism evidence="7 8">
    <name type="scientific">Neobacillus massiliamazoniensis</name>
    <dbReference type="NCBI Taxonomy" id="1499688"/>
    <lineage>
        <taxon>Bacteria</taxon>
        <taxon>Bacillati</taxon>
        <taxon>Bacillota</taxon>
        <taxon>Bacilli</taxon>
        <taxon>Bacillales</taxon>
        <taxon>Bacillaceae</taxon>
        <taxon>Neobacillus</taxon>
    </lineage>
</organism>
<evidence type="ECO:0000256" key="4">
    <source>
        <dbReference type="ARBA" id="ARBA00023136"/>
    </source>
</evidence>
<comment type="subcellular location">
    <subcellularLocation>
        <location evidence="1">Membrane</location>
    </subcellularLocation>
</comment>
<dbReference type="PANTHER" id="PTHR10806">
    <property type="entry name" value="SIGNAL PEPTIDASE COMPLEX CATALYTIC SUBUNIT SEC11"/>
    <property type="match status" value="1"/>
</dbReference>
<dbReference type="GO" id="GO:0004252">
    <property type="term" value="F:serine-type endopeptidase activity"/>
    <property type="evidence" value="ECO:0007669"/>
    <property type="project" value="UniProtKB-UniRule"/>
</dbReference>
<dbReference type="PANTHER" id="PTHR10806:SF6">
    <property type="entry name" value="SIGNAL PEPTIDASE COMPLEX CATALYTIC SUBUNIT SEC11"/>
    <property type="match status" value="1"/>
</dbReference>
<dbReference type="STRING" id="1499688.BN000_03024"/>
<keyword evidence="4 6" id="KW-0472">Membrane</keyword>
<dbReference type="GO" id="GO:0009003">
    <property type="term" value="F:signal peptidase activity"/>
    <property type="evidence" value="ECO:0007669"/>
    <property type="project" value="UniProtKB-EC"/>
</dbReference>
<dbReference type="RefSeq" id="WP_090635356.1">
    <property type="nucleotide sequence ID" value="NZ_CVRB01000003.1"/>
</dbReference>
<dbReference type="CDD" id="cd06530">
    <property type="entry name" value="S26_SPase_I"/>
    <property type="match status" value="1"/>
</dbReference>
<dbReference type="EMBL" id="CVRB01000003">
    <property type="protein sequence ID" value="CRK83067.1"/>
    <property type="molecule type" value="Genomic_DNA"/>
</dbReference>
<dbReference type="OrthoDB" id="2243765at2"/>
<keyword evidence="2 6" id="KW-0812">Transmembrane</keyword>
<keyword evidence="8" id="KW-1185">Reference proteome</keyword>
<gene>
    <name evidence="7" type="primary">sipW_2</name>
    <name evidence="7" type="ORF">BN000_03024</name>
</gene>
<evidence type="ECO:0000313" key="8">
    <source>
        <dbReference type="Proteomes" id="UP000199087"/>
    </source>
</evidence>
<dbReference type="Proteomes" id="UP000199087">
    <property type="component" value="Unassembled WGS sequence"/>
</dbReference>
<feature type="transmembrane region" description="Helical" evidence="6">
    <location>
        <begin position="7"/>
        <end position="30"/>
    </location>
</feature>
<dbReference type="InterPro" id="IPR019533">
    <property type="entry name" value="Peptidase_S26"/>
</dbReference>
<keyword evidence="3 6" id="KW-1133">Transmembrane helix</keyword>
<feature type="transmembrane region" description="Helical" evidence="6">
    <location>
        <begin position="154"/>
        <end position="174"/>
    </location>
</feature>
<evidence type="ECO:0000256" key="5">
    <source>
        <dbReference type="NCBIfam" id="TIGR02228"/>
    </source>
</evidence>